<evidence type="ECO:0000313" key="7">
    <source>
        <dbReference type="EMBL" id="RGV32613.1"/>
    </source>
</evidence>
<dbReference type="InterPro" id="IPR006365">
    <property type="entry name" value="Cbl_synth_CobL"/>
</dbReference>
<keyword evidence="2" id="KW-0169">Cobalamin biosynthesis</keyword>
<dbReference type="PANTHER" id="PTHR43182">
    <property type="entry name" value="COBALT-PRECORRIN-6B C(15)-METHYLTRANSFERASE (DECARBOXYLATING)"/>
    <property type="match status" value="1"/>
</dbReference>
<evidence type="ECO:0000256" key="2">
    <source>
        <dbReference type="ARBA" id="ARBA00022573"/>
    </source>
</evidence>
<evidence type="ECO:0000313" key="8">
    <source>
        <dbReference type="Proteomes" id="UP000283589"/>
    </source>
</evidence>
<proteinExistence type="predicted"/>
<dbReference type="InterPro" id="IPR012818">
    <property type="entry name" value="CbiE"/>
</dbReference>
<accession>A0A412WYC3</accession>
<dbReference type="UniPathway" id="UPA00148"/>
<evidence type="ECO:0000259" key="6">
    <source>
        <dbReference type="Pfam" id="PF00590"/>
    </source>
</evidence>
<keyword evidence="4 7" id="KW-0808">Transferase</keyword>
<feature type="domain" description="Tetrapyrrole methylase" evidence="6">
    <location>
        <begin position="17"/>
        <end position="185"/>
    </location>
</feature>
<dbReference type="InterPro" id="IPR029063">
    <property type="entry name" value="SAM-dependent_MTases_sf"/>
</dbReference>
<dbReference type="CDD" id="cd02440">
    <property type="entry name" value="AdoMet_MTases"/>
    <property type="match status" value="1"/>
</dbReference>
<dbReference type="InterPro" id="IPR035996">
    <property type="entry name" value="4pyrrol_Methylase_sf"/>
</dbReference>
<dbReference type="Gene3D" id="3.40.1010.10">
    <property type="entry name" value="Cobalt-precorrin-4 Transmethylase, Domain 1"/>
    <property type="match status" value="1"/>
</dbReference>
<reference evidence="7 8" key="1">
    <citation type="submission" date="2018-08" db="EMBL/GenBank/DDBJ databases">
        <title>A genome reference for cultivated species of the human gut microbiota.</title>
        <authorList>
            <person name="Zou Y."/>
            <person name="Xue W."/>
            <person name="Luo G."/>
        </authorList>
    </citation>
    <scope>NUCLEOTIDE SEQUENCE [LARGE SCALE GENOMIC DNA]</scope>
    <source>
        <strain evidence="7 8">AF14-49</strain>
    </source>
</reference>
<dbReference type="SUPFAM" id="SSF53790">
    <property type="entry name" value="Tetrapyrrole methylase"/>
    <property type="match status" value="1"/>
</dbReference>
<dbReference type="Gene3D" id="3.40.50.150">
    <property type="entry name" value="Vaccinia Virus protein VP39"/>
    <property type="match status" value="1"/>
</dbReference>
<dbReference type="GO" id="GO:0009236">
    <property type="term" value="P:cobalamin biosynthetic process"/>
    <property type="evidence" value="ECO:0007669"/>
    <property type="project" value="UniProtKB-UniPathway"/>
</dbReference>
<dbReference type="SUPFAM" id="SSF53335">
    <property type="entry name" value="S-adenosyl-L-methionine-dependent methyltransferases"/>
    <property type="match status" value="1"/>
</dbReference>
<evidence type="ECO:0000256" key="3">
    <source>
        <dbReference type="ARBA" id="ARBA00022603"/>
    </source>
</evidence>
<dbReference type="InterPro" id="IPR014008">
    <property type="entry name" value="Cbl_synth_MTase_CbiT"/>
</dbReference>
<gene>
    <name evidence="7" type="primary">cbiE</name>
    <name evidence="7" type="ORF">DWW18_13570</name>
</gene>
<evidence type="ECO:0000256" key="1">
    <source>
        <dbReference type="ARBA" id="ARBA00004953"/>
    </source>
</evidence>
<dbReference type="NCBIfam" id="TIGR02469">
    <property type="entry name" value="CbiT"/>
    <property type="match status" value="1"/>
</dbReference>
<keyword evidence="5" id="KW-0949">S-adenosyl-L-methionine</keyword>
<dbReference type="InterPro" id="IPR014777">
    <property type="entry name" value="4pyrrole_Mease_sub1"/>
</dbReference>
<dbReference type="Proteomes" id="UP000283589">
    <property type="component" value="Unassembled WGS sequence"/>
</dbReference>
<dbReference type="CDD" id="cd11644">
    <property type="entry name" value="Precorrin-6Y-MT"/>
    <property type="match status" value="1"/>
</dbReference>
<dbReference type="RefSeq" id="WP_118260940.1">
    <property type="nucleotide sequence ID" value="NZ_CALBWO010000046.1"/>
</dbReference>
<organism evidence="7 8">
    <name type="scientific">Butyricimonas virosa</name>
    <dbReference type="NCBI Taxonomy" id="544645"/>
    <lineage>
        <taxon>Bacteria</taxon>
        <taxon>Pseudomonadati</taxon>
        <taxon>Bacteroidota</taxon>
        <taxon>Bacteroidia</taxon>
        <taxon>Bacteroidales</taxon>
        <taxon>Odoribacteraceae</taxon>
        <taxon>Butyricimonas</taxon>
    </lineage>
</organism>
<dbReference type="Pfam" id="PF00590">
    <property type="entry name" value="TP_methylase"/>
    <property type="match status" value="1"/>
</dbReference>
<dbReference type="NCBIfam" id="TIGR02467">
    <property type="entry name" value="CbiE"/>
    <property type="match status" value="1"/>
</dbReference>
<sequence length="394" mass="44920">MNNFTIIGIDDKDHPELPEQARAAIVTHHIFSGGKRHHEIMRDYLPEDHLWIDISVPLDDVFHQYENHPDIVVFASGDPLFFGFANTVLKRLPDAKITLIPTFNSLQTLAHRILLPYHDMHVVSLTGRPWHEFDRALIEGQEKIGVLTDREHTPATIAERMLRYGYDNYIMYVGEALGSATETVRILVPDDATALTFRHPNCLILHRTYERQRHFGIPERDFELLDGRANMITKAPIRLLTLAQLDLRRYQTLWDIGFCTGSVSIEAKLQFPHLHVVAFEQRPEGERLMEINATRFGTPGIITRIGDFLQAELDDLPVPDAVFIGGHGGHMDQIVRKISKHLLPNGIIVFNSVSKQSQELFAETVKQHGFTLVSTQHVTIDDHNPIVIMKAQRI</sequence>
<comment type="caution">
    <text evidence="7">The sequence shown here is derived from an EMBL/GenBank/DDBJ whole genome shotgun (WGS) entry which is preliminary data.</text>
</comment>
<dbReference type="STRING" id="1121130.GCA_000519105_01475"/>
<dbReference type="AlphaFoldDB" id="A0A412WYC3"/>
<name>A0A412WYC3_9BACT</name>
<dbReference type="PIRSF" id="PIRSF036428">
    <property type="entry name" value="CobL"/>
    <property type="match status" value="1"/>
</dbReference>
<evidence type="ECO:0000256" key="4">
    <source>
        <dbReference type="ARBA" id="ARBA00022679"/>
    </source>
</evidence>
<dbReference type="GO" id="GO:0032259">
    <property type="term" value="P:methylation"/>
    <property type="evidence" value="ECO:0007669"/>
    <property type="project" value="UniProtKB-KW"/>
</dbReference>
<protein>
    <submittedName>
        <fullName evidence="7">Precorrin-6y C5,15-methyltransferase (Decarboxylating) subunit CbiE</fullName>
    </submittedName>
</protein>
<dbReference type="InterPro" id="IPR050714">
    <property type="entry name" value="Cobalamin_biosynth_MTase"/>
</dbReference>
<comment type="pathway">
    <text evidence="1">Cofactor biosynthesis; adenosylcobalamin biosynthesis.</text>
</comment>
<evidence type="ECO:0000256" key="5">
    <source>
        <dbReference type="ARBA" id="ARBA00022691"/>
    </source>
</evidence>
<dbReference type="InterPro" id="IPR000878">
    <property type="entry name" value="4pyrrol_Mease"/>
</dbReference>
<dbReference type="PANTHER" id="PTHR43182:SF1">
    <property type="entry name" value="COBALT-PRECORRIN-7 C(5)-METHYLTRANSFERASE"/>
    <property type="match status" value="1"/>
</dbReference>
<keyword evidence="3 7" id="KW-0489">Methyltransferase</keyword>
<dbReference type="GO" id="GO:0008276">
    <property type="term" value="F:protein methyltransferase activity"/>
    <property type="evidence" value="ECO:0007669"/>
    <property type="project" value="InterPro"/>
</dbReference>
<dbReference type="EMBL" id="QRZA01000019">
    <property type="protein sequence ID" value="RGV32613.1"/>
    <property type="molecule type" value="Genomic_DNA"/>
</dbReference>